<protein>
    <submittedName>
        <fullName evidence="1">Uncharacterized protein</fullName>
    </submittedName>
</protein>
<dbReference type="AlphaFoldDB" id="A0A4C1STS8"/>
<proteinExistence type="predicted"/>
<sequence>MRTESAEDLRPYGSAIGLLFEPYRGYNIGTMEFSVPR</sequence>
<dbReference type="Proteomes" id="UP000299102">
    <property type="component" value="Unassembled WGS sequence"/>
</dbReference>
<organism evidence="1 2">
    <name type="scientific">Eumeta variegata</name>
    <name type="common">Bagworm moth</name>
    <name type="synonym">Eumeta japonica</name>
    <dbReference type="NCBI Taxonomy" id="151549"/>
    <lineage>
        <taxon>Eukaryota</taxon>
        <taxon>Metazoa</taxon>
        <taxon>Ecdysozoa</taxon>
        <taxon>Arthropoda</taxon>
        <taxon>Hexapoda</taxon>
        <taxon>Insecta</taxon>
        <taxon>Pterygota</taxon>
        <taxon>Neoptera</taxon>
        <taxon>Endopterygota</taxon>
        <taxon>Lepidoptera</taxon>
        <taxon>Glossata</taxon>
        <taxon>Ditrysia</taxon>
        <taxon>Tineoidea</taxon>
        <taxon>Psychidae</taxon>
        <taxon>Oiketicinae</taxon>
        <taxon>Eumeta</taxon>
    </lineage>
</organism>
<keyword evidence="2" id="KW-1185">Reference proteome</keyword>
<reference evidence="1 2" key="1">
    <citation type="journal article" date="2019" name="Commun. Biol.">
        <title>The bagworm genome reveals a unique fibroin gene that provides high tensile strength.</title>
        <authorList>
            <person name="Kono N."/>
            <person name="Nakamura H."/>
            <person name="Ohtoshi R."/>
            <person name="Tomita M."/>
            <person name="Numata K."/>
            <person name="Arakawa K."/>
        </authorList>
    </citation>
    <scope>NUCLEOTIDE SEQUENCE [LARGE SCALE GENOMIC DNA]</scope>
</reference>
<name>A0A4C1STS8_EUMVA</name>
<dbReference type="EMBL" id="BGZK01011079">
    <property type="protein sequence ID" value="GBP05344.1"/>
    <property type="molecule type" value="Genomic_DNA"/>
</dbReference>
<evidence type="ECO:0000313" key="1">
    <source>
        <dbReference type="EMBL" id="GBP05344.1"/>
    </source>
</evidence>
<accession>A0A4C1STS8</accession>
<feature type="non-terminal residue" evidence="1">
    <location>
        <position position="37"/>
    </location>
</feature>
<evidence type="ECO:0000313" key="2">
    <source>
        <dbReference type="Proteomes" id="UP000299102"/>
    </source>
</evidence>
<comment type="caution">
    <text evidence="1">The sequence shown here is derived from an EMBL/GenBank/DDBJ whole genome shotgun (WGS) entry which is preliminary data.</text>
</comment>
<gene>
    <name evidence="1" type="ORF">EVAR_72940_1</name>
</gene>